<comment type="caution">
    <text evidence="2">The sequence shown here is derived from an EMBL/GenBank/DDBJ whole genome shotgun (WGS) entry which is preliminary data.</text>
</comment>
<organism evidence="2 3">
    <name type="scientific">Brachionus plicatilis</name>
    <name type="common">Marine rotifer</name>
    <name type="synonym">Brachionus muelleri</name>
    <dbReference type="NCBI Taxonomy" id="10195"/>
    <lineage>
        <taxon>Eukaryota</taxon>
        <taxon>Metazoa</taxon>
        <taxon>Spiralia</taxon>
        <taxon>Gnathifera</taxon>
        <taxon>Rotifera</taxon>
        <taxon>Eurotatoria</taxon>
        <taxon>Monogononta</taxon>
        <taxon>Pseudotrocha</taxon>
        <taxon>Ploima</taxon>
        <taxon>Brachionidae</taxon>
        <taxon>Brachionus</taxon>
    </lineage>
</organism>
<keyword evidence="1" id="KW-0812">Transmembrane</keyword>
<dbReference type="AlphaFoldDB" id="A0A3M7SLJ3"/>
<accession>A0A3M7SLJ3</accession>
<keyword evidence="1" id="KW-0472">Membrane</keyword>
<dbReference type="Proteomes" id="UP000276133">
    <property type="component" value="Unassembled WGS sequence"/>
</dbReference>
<feature type="transmembrane region" description="Helical" evidence="1">
    <location>
        <begin position="71"/>
        <end position="87"/>
    </location>
</feature>
<feature type="transmembrane region" description="Helical" evidence="1">
    <location>
        <begin position="46"/>
        <end position="65"/>
    </location>
</feature>
<name>A0A3M7SLJ3_BRAPC</name>
<evidence type="ECO:0000256" key="1">
    <source>
        <dbReference type="SAM" id="Phobius"/>
    </source>
</evidence>
<sequence length="101" mass="12082">MLFKIQTKTEPCFCNNFEDVGTQMIRTSTKAKLSYLREKDKLEQSISFLYFIQLLNSFLVLIFKFETRHHYPNFLIFLNFLMLVLAYKQEGMFSNVFTLNT</sequence>
<dbReference type="EMBL" id="REGN01001178">
    <property type="protein sequence ID" value="RNA36487.1"/>
    <property type="molecule type" value="Genomic_DNA"/>
</dbReference>
<gene>
    <name evidence="2" type="ORF">BpHYR1_021093</name>
</gene>
<evidence type="ECO:0000313" key="3">
    <source>
        <dbReference type="Proteomes" id="UP000276133"/>
    </source>
</evidence>
<reference evidence="2 3" key="1">
    <citation type="journal article" date="2018" name="Sci. Rep.">
        <title>Genomic signatures of local adaptation to the degree of environmental predictability in rotifers.</title>
        <authorList>
            <person name="Franch-Gras L."/>
            <person name="Hahn C."/>
            <person name="Garcia-Roger E.M."/>
            <person name="Carmona M.J."/>
            <person name="Serra M."/>
            <person name="Gomez A."/>
        </authorList>
    </citation>
    <scope>NUCLEOTIDE SEQUENCE [LARGE SCALE GENOMIC DNA]</scope>
    <source>
        <strain evidence="2">HYR1</strain>
    </source>
</reference>
<proteinExistence type="predicted"/>
<keyword evidence="3" id="KW-1185">Reference proteome</keyword>
<keyword evidence="1" id="KW-1133">Transmembrane helix</keyword>
<evidence type="ECO:0000313" key="2">
    <source>
        <dbReference type="EMBL" id="RNA36487.1"/>
    </source>
</evidence>
<protein>
    <submittedName>
        <fullName evidence="2">Uncharacterized protein</fullName>
    </submittedName>
</protein>